<comment type="subcellular location">
    <subcellularLocation>
        <location evidence="3">Secreted</location>
        <location evidence="3">Extracellular space</location>
    </subcellularLocation>
</comment>
<dbReference type="GO" id="GO:0006508">
    <property type="term" value="P:proteolysis"/>
    <property type="evidence" value="ECO:0007669"/>
    <property type="project" value="UniProtKB-KW"/>
</dbReference>
<dbReference type="PROSITE" id="PS00138">
    <property type="entry name" value="SUBTILASE_SER"/>
    <property type="match status" value="1"/>
</dbReference>
<dbReference type="InterPro" id="IPR036852">
    <property type="entry name" value="Peptidase_S8/S53_dom_sf"/>
</dbReference>
<evidence type="ECO:0000313" key="19">
    <source>
        <dbReference type="Proteomes" id="UP000809789"/>
    </source>
</evidence>
<keyword evidence="13" id="KW-0865">Zymogen</keyword>
<feature type="chain" id="PRO_5035465019" description="tripeptidyl-peptidase II" evidence="16">
    <location>
        <begin position="19"/>
        <end position="577"/>
    </location>
</feature>
<feature type="binding site" evidence="15">
    <location>
        <position position="534"/>
    </location>
    <ligand>
        <name>Ca(2+)</name>
        <dbReference type="ChEBI" id="CHEBI:29108"/>
    </ligand>
</feature>
<keyword evidence="6 15" id="KW-0645">Protease</keyword>
<evidence type="ECO:0000313" key="18">
    <source>
        <dbReference type="EMBL" id="KAG8629292.1"/>
    </source>
</evidence>
<evidence type="ECO:0000256" key="7">
    <source>
        <dbReference type="ARBA" id="ARBA00022723"/>
    </source>
</evidence>
<reference evidence="18" key="1">
    <citation type="submission" date="2021-07" db="EMBL/GenBank/DDBJ databases">
        <title>Elsinoe batatas strain:CRI-CJ2 Genome sequencing and assembly.</title>
        <authorList>
            <person name="Huang L."/>
        </authorList>
    </citation>
    <scope>NUCLEOTIDE SEQUENCE</scope>
    <source>
        <strain evidence="18">CRI-CJ2</strain>
    </source>
</reference>
<dbReference type="Proteomes" id="UP000809789">
    <property type="component" value="Unassembled WGS sequence"/>
</dbReference>
<evidence type="ECO:0000256" key="6">
    <source>
        <dbReference type="ARBA" id="ARBA00022670"/>
    </source>
</evidence>
<dbReference type="InterPro" id="IPR030400">
    <property type="entry name" value="Sedolisin_dom"/>
</dbReference>
<keyword evidence="8 16" id="KW-0732">Signal</keyword>
<dbReference type="InterPro" id="IPR023828">
    <property type="entry name" value="Peptidase_S8_Ser-AS"/>
</dbReference>
<dbReference type="GO" id="GO:0008240">
    <property type="term" value="F:tripeptidyl-peptidase activity"/>
    <property type="evidence" value="ECO:0007669"/>
    <property type="project" value="UniProtKB-EC"/>
</dbReference>
<dbReference type="Gene3D" id="3.40.50.200">
    <property type="entry name" value="Peptidase S8/S53 domain"/>
    <property type="match status" value="1"/>
</dbReference>
<dbReference type="EC" id="3.4.14.10" evidence="4"/>
<dbReference type="CDD" id="cd11377">
    <property type="entry name" value="Pro-peptidase_S53"/>
    <property type="match status" value="1"/>
</dbReference>
<evidence type="ECO:0000256" key="3">
    <source>
        <dbReference type="ARBA" id="ARBA00004239"/>
    </source>
</evidence>
<comment type="function">
    <text evidence="2">Secreted tripeptidyl-peptidase which degrades proteins at acidic pHs and is involved in virulence.</text>
</comment>
<keyword evidence="11 15" id="KW-0106">Calcium</keyword>
<dbReference type="PANTHER" id="PTHR14218:SF15">
    <property type="entry name" value="TRIPEPTIDYL-PEPTIDASE 1"/>
    <property type="match status" value="1"/>
</dbReference>
<dbReference type="EMBL" id="JAESVG020000003">
    <property type="protein sequence ID" value="KAG8629292.1"/>
    <property type="molecule type" value="Genomic_DNA"/>
</dbReference>
<dbReference type="GO" id="GO:0005576">
    <property type="term" value="C:extracellular region"/>
    <property type="evidence" value="ECO:0007669"/>
    <property type="project" value="UniProtKB-SubCell"/>
</dbReference>
<protein>
    <recommendedName>
        <fullName evidence="4">tripeptidyl-peptidase II</fullName>
        <ecNumber evidence="4">3.4.14.10</ecNumber>
    </recommendedName>
</protein>
<evidence type="ECO:0000256" key="2">
    <source>
        <dbReference type="ARBA" id="ARBA00002451"/>
    </source>
</evidence>
<comment type="caution">
    <text evidence="18">The sequence shown here is derived from an EMBL/GenBank/DDBJ whole genome shotgun (WGS) entry which is preliminary data.</text>
</comment>
<keyword evidence="9 15" id="KW-0378">Hydrolase</keyword>
<keyword evidence="14" id="KW-0325">Glycoprotein</keyword>
<feature type="binding site" evidence="15">
    <location>
        <position position="557"/>
    </location>
    <ligand>
        <name>Ca(2+)</name>
        <dbReference type="ChEBI" id="CHEBI:29108"/>
    </ligand>
</feature>
<sequence>MKLATLTGLLATASTSLAASIPQLVRHEAVDSLPDGWRVRSLADDADLLHLQIALKHTQNDYLDIANQVSDPDSPRYGQYLDKYRLEAVLPDLSDSAGKIMTWLQTSGASNVRHHGDSIDFETTVENARRLLHANFKYYQYGTETPLLRTQSYNIPYNFGAMIDFIYPTIHFMRISQTQSKSLVRRQHIPTGPVTCAISICPRNLTSEYNITYVPPDNKSGSQLGVAGFLEQWPSQKDTQKFLKDYGLHNRSTPYKYKTVLFDGGQNPNDPSKAGAEATLDIEYAMAIADPLPVTYFSTGGRPPLTLSRPGNKIVPQNESGNEPYLSFFRHILSLPDPPQVLSISYSDDEQSVPLPYARKVCSLAAQLATRGVSIIVSSGDGGAAGNGDKTCKGPNGKKRFVPTFPGSCPWVTAVGATNEYGVAHYSSGGVSNYFSRPRWQEAEVKGYLAGLNGSHTGWYNKTGRGIPDVSLFGSDYLTFGGGYAYQQKGTSASTPVFAAMVALLNDKRLREGKPVLGFLNPLLYRNKHVWRDVTEGQTDGCQNGKDFEIGWQAAKGWDAASGLGEMDFERMMQVLK</sequence>
<evidence type="ECO:0000256" key="13">
    <source>
        <dbReference type="ARBA" id="ARBA00023145"/>
    </source>
</evidence>
<dbReference type="OrthoDB" id="2919105at2759"/>
<evidence type="ECO:0000256" key="8">
    <source>
        <dbReference type="ARBA" id="ARBA00022729"/>
    </source>
</evidence>
<evidence type="ECO:0000259" key="17">
    <source>
        <dbReference type="PROSITE" id="PS51695"/>
    </source>
</evidence>
<evidence type="ECO:0000256" key="16">
    <source>
        <dbReference type="SAM" id="SignalP"/>
    </source>
</evidence>
<dbReference type="GO" id="GO:0046872">
    <property type="term" value="F:metal ion binding"/>
    <property type="evidence" value="ECO:0007669"/>
    <property type="project" value="UniProtKB-UniRule"/>
</dbReference>
<organism evidence="18 19">
    <name type="scientific">Elsinoe batatas</name>
    <dbReference type="NCBI Taxonomy" id="2601811"/>
    <lineage>
        <taxon>Eukaryota</taxon>
        <taxon>Fungi</taxon>
        <taxon>Dikarya</taxon>
        <taxon>Ascomycota</taxon>
        <taxon>Pezizomycotina</taxon>
        <taxon>Dothideomycetes</taxon>
        <taxon>Dothideomycetidae</taxon>
        <taxon>Myriangiales</taxon>
        <taxon>Elsinoaceae</taxon>
        <taxon>Elsinoe</taxon>
    </lineage>
</organism>
<keyword evidence="10 15" id="KW-0720">Serine protease</keyword>
<evidence type="ECO:0000256" key="14">
    <source>
        <dbReference type="ARBA" id="ARBA00023180"/>
    </source>
</evidence>
<evidence type="ECO:0000256" key="15">
    <source>
        <dbReference type="PROSITE-ProRule" id="PRU01032"/>
    </source>
</evidence>
<evidence type="ECO:0000256" key="5">
    <source>
        <dbReference type="ARBA" id="ARBA00022525"/>
    </source>
</evidence>
<dbReference type="InterPro" id="IPR015366">
    <property type="entry name" value="S53_propep"/>
</dbReference>
<keyword evidence="7 15" id="KW-0479">Metal-binding</keyword>
<feature type="active site" description="Charge relay system" evidence="15">
    <location>
        <position position="277"/>
    </location>
</feature>
<dbReference type="InterPro" id="IPR000209">
    <property type="entry name" value="Peptidase_S8/S53_dom"/>
</dbReference>
<gene>
    <name evidence="18" type="ORF">KVT40_003157</name>
</gene>
<comment type="cofactor">
    <cofactor evidence="15">
        <name>Ca(2+)</name>
        <dbReference type="ChEBI" id="CHEBI:29108"/>
    </cofactor>
    <text evidence="15">Binds 1 Ca(2+) ion per subunit.</text>
</comment>
<dbReference type="AlphaFoldDB" id="A0A8K0L5E0"/>
<dbReference type="PANTHER" id="PTHR14218">
    <property type="entry name" value="PROTEASE S8 TRIPEPTIDYL PEPTIDASE I CLN2"/>
    <property type="match status" value="1"/>
</dbReference>
<evidence type="ECO:0000256" key="10">
    <source>
        <dbReference type="ARBA" id="ARBA00022825"/>
    </source>
</evidence>
<dbReference type="CDD" id="cd04056">
    <property type="entry name" value="Peptidases_S53"/>
    <property type="match status" value="1"/>
</dbReference>
<dbReference type="Pfam" id="PF09286">
    <property type="entry name" value="Pro-kuma_activ"/>
    <property type="match status" value="1"/>
</dbReference>
<dbReference type="SUPFAM" id="SSF52743">
    <property type="entry name" value="Subtilisin-like"/>
    <property type="match status" value="1"/>
</dbReference>
<dbReference type="SMART" id="SM00944">
    <property type="entry name" value="Pro-kuma_activ"/>
    <property type="match status" value="1"/>
</dbReference>
<keyword evidence="12" id="KW-0843">Virulence</keyword>
<dbReference type="GO" id="GO:0004252">
    <property type="term" value="F:serine-type endopeptidase activity"/>
    <property type="evidence" value="ECO:0007669"/>
    <property type="project" value="UniProtKB-UniRule"/>
</dbReference>
<dbReference type="Pfam" id="PF00082">
    <property type="entry name" value="Peptidase_S8"/>
    <property type="match status" value="1"/>
</dbReference>
<evidence type="ECO:0000256" key="11">
    <source>
        <dbReference type="ARBA" id="ARBA00022837"/>
    </source>
</evidence>
<feature type="active site" description="Charge relay system" evidence="15">
    <location>
        <position position="492"/>
    </location>
</feature>
<dbReference type="FunFam" id="3.40.50.200:FF:000015">
    <property type="entry name" value="Tripeptidyl peptidase A"/>
    <property type="match status" value="1"/>
</dbReference>
<feature type="domain" description="Peptidase S53" evidence="17">
    <location>
        <begin position="199"/>
        <end position="577"/>
    </location>
</feature>
<comment type="catalytic activity">
    <reaction evidence="1">
        <text>Release of an N-terminal tripeptide from a polypeptide.</text>
        <dbReference type="EC" id="3.4.14.10"/>
    </reaction>
</comment>
<evidence type="ECO:0000256" key="4">
    <source>
        <dbReference type="ARBA" id="ARBA00012462"/>
    </source>
</evidence>
<proteinExistence type="predicted"/>
<name>A0A8K0L5E0_9PEZI</name>
<feature type="signal peptide" evidence="16">
    <location>
        <begin position="1"/>
        <end position="18"/>
    </location>
</feature>
<feature type="binding site" evidence="15">
    <location>
        <position position="533"/>
    </location>
    <ligand>
        <name>Ca(2+)</name>
        <dbReference type="ChEBI" id="CHEBI:29108"/>
    </ligand>
</feature>
<dbReference type="SUPFAM" id="SSF54897">
    <property type="entry name" value="Protease propeptides/inhibitors"/>
    <property type="match status" value="1"/>
</dbReference>
<feature type="binding site" evidence="15">
    <location>
        <position position="559"/>
    </location>
    <ligand>
        <name>Ca(2+)</name>
        <dbReference type="ChEBI" id="CHEBI:29108"/>
    </ligand>
</feature>
<evidence type="ECO:0000256" key="1">
    <source>
        <dbReference type="ARBA" id="ARBA00001910"/>
    </source>
</evidence>
<dbReference type="InterPro" id="IPR050819">
    <property type="entry name" value="Tripeptidyl-peptidase_I"/>
</dbReference>
<evidence type="ECO:0000256" key="12">
    <source>
        <dbReference type="ARBA" id="ARBA00023026"/>
    </source>
</evidence>
<evidence type="ECO:0000256" key="9">
    <source>
        <dbReference type="ARBA" id="ARBA00022801"/>
    </source>
</evidence>
<dbReference type="PROSITE" id="PS51695">
    <property type="entry name" value="SEDOLISIN"/>
    <property type="match status" value="1"/>
</dbReference>
<accession>A0A8K0L5E0</accession>
<feature type="active site" description="Charge relay system" evidence="15">
    <location>
        <position position="281"/>
    </location>
</feature>
<keyword evidence="19" id="KW-1185">Reference proteome</keyword>
<keyword evidence="5" id="KW-0964">Secreted</keyword>